<dbReference type="SMART" id="SM00487">
    <property type="entry name" value="DEXDc"/>
    <property type="match status" value="1"/>
</dbReference>
<evidence type="ECO:0000256" key="5">
    <source>
        <dbReference type="ARBA" id="ARBA00022741"/>
    </source>
</evidence>
<evidence type="ECO:0000256" key="9">
    <source>
        <dbReference type="ARBA" id="ARBA00029936"/>
    </source>
</evidence>
<dbReference type="PRINTS" id="PR00986">
    <property type="entry name" value="TRNASYNTHVAL"/>
</dbReference>
<feature type="coiled-coil region" evidence="10">
    <location>
        <begin position="38"/>
        <end position="65"/>
    </location>
</feature>
<evidence type="ECO:0000256" key="11">
    <source>
        <dbReference type="SAM" id="MobiDB-lite"/>
    </source>
</evidence>
<accession>A0AA35ZYH5</accession>
<dbReference type="PANTHER" id="PTHR11946">
    <property type="entry name" value="VALYL-TRNA SYNTHETASES"/>
    <property type="match status" value="1"/>
</dbReference>
<keyword evidence="10" id="KW-0175">Coiled coil</keyword>
<feature type="domain" description="Helicase ATP-binding" evidence="12">
    <location>
        <begin position="83"/>
        <end position="219"/>
    </location>
</feature>
<dbReference type="Proteomes" id="UP001177003">
    <property type="component" value="Chromosome 9"/>
</dbReference>
<evidence type="ECO:0000313" key="13">
    <source>
        <dbReference type="EMBL" id="CAI9300723.1"/>
    </source>
</evidence>
<dbReference type="Pfam" id="PF00133">
    <property type="entry name" value="tRNA-synt_1"/>
    <property type="match status" value="1"/>
</dbReference>
<gene>
    <name evidence="13" type="ORF">LSALG_LOCUS39342</name>
</gene>
<dbReference type="SUPFAM" id="SSF52374">
    <property type="entry name" value="Nucleotidylyl transferase"/>
    <property type="match status" value="1"/>
</dbReference>
<dbReference type="SUPFAM" id="SSF52540">
    <property type="entry name" value="P-loop containing nucleoside triphosphate hydrolases"/>
    <property type="match status" value="1"/>
</dbReference>
<evidence type="ECO:0000256" key="1">
    <source>
        <dbReference type="ARBA" id="ARBA00005594"/>
    </source>
</evidence>
<dbReference type="EMBL" id="OX465085">
    <property type="protein sequence ID" value="CAI9300723.1"/>
    <property type="molecule type" value="Genomic_DNA"/>
</dbReference>
<evidence type="ECO:0000256" key="7">
    <source>
        <dbReference type="ARBA" id="ARBA00022917"/>
    </source>
</evidence>
<name>A0AA35ZYH5_LACSI</name>
<evidence type="ECO:0000256" key="3">
    <source>
        <dbReference type="ARBA" id="ARBA00022490"/>
    </source>
</evidence>
<dbReference type="Gene3D" id="3.40.50.620">
    <property type="entry name" value="HUPs"/>
    <property type="match status" value="1"/>
</dbReference>
<dbReference type="PANTHER" id="PTHR11946:SF109">
    <property type="entry name" value="VALINE--TRNA LIGASE"/>
    <property type="match status" value="1"/>
</dbReference>
<keyword evidence="4" id="KW-0436">Ligase</keyword>
<dbReference type="InterPro" id="IPR002300">
    <property type="entry name" value="aa-tRNA-synth_Ia"/>
</dbReference>
<evidence type="ECO:0000256" key="4">
    <source>
        <dbReference type="ARBA" id="ARBA00022598"/>
    </source>
</evidence>
<keyword evidence="3" id="KW-0963">Cytoplasm</keyword>
<dbReference type="InterPro" id="IPR027417">
    <property type="entry name" value="P-loop_NTPase"/>
</dbReference>
<evidence type="ECO:0000259" key="12">
    <source>
        <dbReference type="PROSITE" id="PS51192"/>
    </source>
</evidence>
<keyword evidence="14" id="KW-1185">Reference proteome</keyword>
<dbReference type="EC" id="6.1.1.9" evidence="2"/>
<keyword evidence="5" id="KW-0547">Nucleotide-binding</keyword>
<keyword evidence="8" id="KW-0030">Aminoacyl-tRNA synthetase</keyword>
<keyword evidence="6" id="KW-0067">ATP-binding</keyword>
<dbReference type="PROSITE" id="PS51192">
    <property type="entry name" value="HELICASE_ATP_BIND_1"/>
    <property type="match status" value="1"/>
</dbReference>
<comment type="similarity">
    <text evidence="1">Belongs to the class-I aminoacyl-tRNA synthetase family.</text>
</comment>
<evidence type="ECO:0000256" key="8">
    <source>
        <dbReference type="ARBA" id="ARBA00023146"/>
    </source>
</evidence>
<dbReference type="GO" id="GO:0005829">
    <property type="term" value="C:cytosol"/>
    <property type="evidence" value="ECO:0007669"/>
    <property type="project" value="TreeGrafter"/>
</dbReference>
<protein>
    <recommendedName>
        <fullName evidence="2">valine--tRNA ligase</fullName>
        <ecNumber evidence="2">6.1.1.9</ecNumber>
    </recommendedName>
    <alternativeName>
        <fullName evidence="9">Valyl-tRNA synthetase</fullName>
    </alternativeName>
</protein>
<proteinExistence type="inferred from homology"/>
<reference evidence="13" key="1">
    <citation type="submission" date="2023-04" db="EMBL/GenBank/DDBJ databases">
        <authorList>
            <person name="Vijverberg K."/>
            <person name="Xiong W."/>
            <person name="Schranz E."/>
        </authorList>
    </citation>
    <scope>NUCLEOTIDE SEQUENCE</scope>
</reference>
<evidence type="ECO:0000256" key="6">
    <source>
        <dbReference type="ARBA" id="ARBA00022840"/>
    </source>
</evidence>
<dbReference type="GO" id="GO:0003676">
    <property type="term" value="F:nucleic acid binding"/>
    <property type="evidence" value="ECO:0007669"/>
    <property type="project" value="InterPro"/>
</dbReference>
<evidence type="ECO:0000256" key="10">
    <source>
        <dbReference type="SAM" id="Coils"/>
    </source>
</evidence>
<organism evidence="13 14">
    <name type="scientific">Lactuca saligna</name>
    <name type="common">Willowleaf lettuce</name>
    <dbReference type="NCBI Taxonomy" id="75948"/>
    <lineage>
        <taxon>Eukaryota</taxon>
        <taxon>Viridiplantae</taxon>
        <taxon>Streptophyta</taxon>
        <taxon>Embryophyta</taxon>
        <taxon>Tracheophyta</taxon>
        <taxon>Spermatophyta</taxon>
        <taxon>Magnoliopsida</taxon>
        <taxon>eudicotyledons</taxon>
        <taxon>Gunneridae</taxon>
        <taxon>Pentapetalae</taxon>
        <taxon>asterids</taxon>
        <taxon>campanulids</taxon>
        <taxon>Asterales</taxon>
        <taxon>Asteraceae</taxon>
        <taxon>Cichorioideae</taxon>
        <taxon>Cichorieae</taxon>
        <taxon>Lactucinae</taxon>
        <taxon>Lactuca</taxon>
    </lineage>
</organism>
<evidence type="ECO:0000313" key="14">
    <source>
        <dbReference type="Proteomes" id="UP001177003"/>
    </source>
</evidence>
<dbReference type="InterPro" id="IPR002303">
    <property type="entry name" value="Valyl-tRNA_ligase"/>
</dbReference>
<feature type="region of interest" description="Disordered" evidence="11">
    <location>
        <begin position="1"/>
        <end position="29"/>
    </location>
</feature>
<dbReference type="GO" id="GO:0006438">
    <property type="term" value="P:valyl-tRNA aminoacylation"/>
    <property type="evidence" value="ECO:0007669"/>
    <property type="project" value="InterPro"/>
</dbReference>
<evidence type="ECO:0000256" key="2">
    <source>
        <dbReference type="ARBA" id="ARBA00013169"/>
    </source>
</evidence>
<dbReference type="GO" id="GO:0004832">
    <property type="term" value="F:valine-tRNA ligase activity"/>
    <property type="evidence" value="ECO:0007669"/>
    <property type="project" value="UniProtKB-EC"/>
</dbReference>
<keyword evidence="7" id="KW-0648">Protein biosynthesis</keyword>
<dbReference type="FunFam" id="3.40.50.620:FF:000078">
    <property type="entry name" value="Valine--tRNA ligase, mitochondrial"/>
    <property type="match status" value="1"/>
</dbReference>
<dbReference type="InterPro" id="IPR014001">
    <property type="entry name" value="Helicase_ATP-bd"/>
</dbReference>
<dbReference type="AlphaFoldDB" id="A0AA35ZYH5"/>
<dbReference type="GO" id="GO:0005524">
    <property type="term" value="F:ATP binding"/>
    <property type="evidence" value="ECO:0007669"/>
    <property type="project" value="UniProtKB-KW"/>
</dbReference>
<sequence length="548" mass="62594">MIDCAIKDESEDNGNLSDRGVESNQELESVEGQDQVIEMYMNEEVSELKKEIEELEHLLQDEEKCRAAIAKLNPNNNRSHERILEISITVKGDGPIVLVIAPTCELAVQIQQEATKFSTTSKIKNTCIYGGVPKVPQVRDLHKGVHIIIATPGRLIDMLESHHTNLRRVTYLVLDEAYRMLDMGFEPQMKKIVSQVCELCDQELYKGEEKNEIRLGVCSRSNDVIEPMIKPQWYVNCNGIAKEALDVVMDENNKKIDILPKQYAAEWKRWLENICDWCVSRQLWWGHRVPARYVTLEDDKLKELGAYMDHWVVARDEKEAEAEARKVFSGKKFELVQDPDVLDTWFSSGLFPLSVLGWPDDTQDLKTFYPTAVLETGHDILFFWVAAMVMLEMIFGGDVPFQKVAGGLASETPHMISAAVKGITPLSYEFTYLETLGLIKVKLLLEMLVKKCGIDAVKEVMPEEHMRLLTNIRKRMVTGSPLFLKDEVGKSLFLGSIQVLVVAFKKRKVSLCHDDCYKQSDEMDQGELIENRRLDNYYKNTLVFHVGN</sequence>
<dbReference type="InterPro" id="IPR014729">
    <property type="entry name" value="Rossmann-like_a/b/a_fold"/>
</dbReference>